<dbReference type="PROSITE" id="PS50158">
    <property type="entry name" value="ZF_CCHC"/>
    <property type="match status" value="1"/>
</dbReference>
<sequence>MNQSTQSSTRSTVYASSLPFDLTNIDVRKIFEKYGQVVRVTILRDKQTRKSKGVAFVLFSNAKEADLCCTSLNNVEMFGRTLKVSIAKDNGKADEFAKRREYPDKSRCYECGEEGHLSYKCPRNVLGDKSPPRTAKVRKKGAGKRFSGEMEASAGGDCGWDSEEDDRLRRIAERQGEGPTSLTSGGAKRVMYRKSAYFSDDEEVDED</sequence>
<evidence type="ECO:0000259" key="6">
    <source>
        <dbReference type="PROSITE" id="PS50158"/>
    </source>
</evidence>
<dbReference type="PANTHER" id="PTHR46259">
    <property type="entry name" value="ZINC FINGER CCHC-TYPE AND RNA-BINDING MOTIF-CONTAINING PROTEIN 1"/>
    <property type="match status" value="1"/>
</dbReference>
<dbReference type="Pfam" id="PF00098">
    <property type="entry name" value="zf-CCHC"/>
    <property type="match status" value="1"/>
</dbReference>
<gene>
    <name evidence="7" type="ORF">AaeL_AAEL006197</name>
</gene>
<evidence type="ECO:0000259" key="5">
    <source>
        <dbReference type="PROSITE" id="PS50102"/>
    </source>
</evidence>
<dbReference type="SMART" id="SM00360">
    <property type="entry name" value="RRM"/>
    <property type="match status" value="1"/>
</dbReference>
<dbReference type="GO" id="GO:0008270">
    <property type="term" value="F:zinc ion binding"/>
    <property type="evidence" value="ECO:0007669"/>
    <property type="project" value="UniProtKB-KW"/>
</dbReference>
<evidence type="ECO:0000313" key="7">
    <source>
        <dbReference type="EMBL" id="EAT42237.1"/>
    </source>
</evidence>
<feature type="domain" description="CCHC-type" evidence="6">
    <location>
        <begin position="107"/>
        <end position="123"/>
    </location>
</feature>
<reference evidence="7" key="3">
    <citation type="submission" date="2012-09" db="EMBL/GenBank/DDBJ databases">
        <authorList>
            <consortium name="VectorBase"/>
        </authorList>
    </citation>
    <scope>NUCLEOTIDE SEQUENCE</scope>
    <source>
        <strain evidence="7">Liverpool</strain>
    </source>
</reference>
<protein>
    <submittedName>
        <fullName evidence="7">AAEL006197-PA</fullName>
    </submittedName>
</protein>
<dbReference type="InterPro" id="IPR044598">
    <property type="entry name" value="ZCRB1"/>
</dbReference>
<keyword evidence="2" id="KW-0863">Zinc-finger</keyword>
<dbReference type="OMA" id="PTMIKIS"/>
<reference evidence="7" key="2">
    <citation type="journal article" date="2007" name="Science">
        <title>Genome sequence of Aedes aegypti, a major arbovirus vector.</title>
        <authorList>
            <person name="Nene V."/>
            <person name="Wortman J.R."/>
            <person name="Lawson D."/>
            <person name="Haas B."/>
            <person name="Kodira C."/>
            <person name="Tu Z.J."/>
            <person name="Loftus B."/>
            <person name="Xi Z."/>
            <person name="Megy K."/>
            <person name="Grabherr M."/>
            <person name="Ren Q."/>
            <person name="Zdobnov E.M."/>
            <person name="Lobo N.F."/>
            <person name="Campbell K.S."/>
            <person name="Brown S.E."/>
            <person name="Bonaldo M.F."/>
            <person name="Zhu J."/>
            <person name="Sinkins S.P."/>
            <person name="Hogenkamp D.G."/>
            <person name="Amedeo P."/>
            <person name="Arensburger P."/>
            <person name="Atkinson P.W."/>
            <person name="Bidwell S."/>
            <person name="Biedler J."/>
            <person name="Birney E."/>
            <person name="Bruggner R.V."/>
            <person name="Costas J."/>
            <person name="Coy M.R."/>
            <person name="Crabtree J."/>
            <person name="Crawford M."/>
            <person name="Debruyn B."/>
            <person name="Decaprio D."/>
            <person name="Eiglmeier K."/>
            <person name="Eisenstadt E."/>
            <person name="El-Dorry H."/>
            <person name="Gelbart W.M."/>
            <person name="Gomes S.L."/>
            <person name="Hammond M."/>
            <person name="Hannick L.I."/>
            <person name="Hogan J.R."/>
            <person name="Holmes M.H."/>
            <person name="Jaffe D."/>
            <person name="Johnston J.S."/>
            <person name="Kennedy R.C."/>
            <person name="Koo H."/>
            <person name="Kravitz S."/>
            <person name="Kriventseva E.V."/>
            <person name="Kulp D."/>
            <person name="Labutti K."/>
            <person name="Lee E."/>
            <person name="Li S."/>
            <person name="Lovin D.D."/>
            <person name="Mao C."/>
            <person name="Mauceli E."/>
            <person name="Menck C.F."/>
            <person name="Miller J.R."/>
            <person name="Montgomery P."/>
            <person name="Mori A."/>
            <person name="Nascimento A.L."/>
            <person name="Naveira H.F."/>
            <person name="Nusbaum C."/>
            <person name="O'leary S."/>
            <person name="Orvis J."/>
            <person name="Pertea M."/>
            <person name="Quesneville H."/>
            <person name="Reidenbach K.R."/>
            <person name="Rogers Y.H."/>
            <person name="Roth C.W."/>
            <person name="Schneider J.R."/>
            <person name="Schatz M."/>
            <person name="Shumway M."/>
            <person name="Stanke M."/>
            <person name="Stinson E.O."/>
            <person name="Tubio J.M."/>
            <person name="Vanzee J.P."/>
            <person name="Verjovski-Almeida S."/>
            <person name="Werner D."/>
            <person name="White O."/>
            <person name="Wyder S."/>
            <person name="Zeng Q."/>
            <person name="Zhao Q."/>
            <person name="Zhao Y."/>
            <person name="Hill C.A."/>
            <person name="Raikhel A.S."/>
            <person name="Soares M.B."/>
            <person name="Knudson D.L."/>
            <person name="Lee N.H."/>
            <person name="Galagan J."/>
            <person name="Salzberg S.L."/>
            <person name="Paulsen I.T."/>
            <person name="Dimopoulos G."/>
            <person name="Collins F.H."/>
            <person name="Birren B."/>
            <person name="Fraser-Liggett C.M."/>
            <person name="Severson D.W."/>
        </authorList>
    </citation>
    <scope>NUCLEOTIDE SEQUENCE [LARGE SCALE GENOMIC DNA]</scope>
    <source>
        <strain evidence="7">Liverpool</strain>
    </source>
</reference>
<dbReference type="PANTHER" id="PTHR46259:SF1">
    <property type="entry name" value="ZINC FINGER CCHC-TYPE AND RNA-BINDING MOTIF-CONTAINING PROTEIN 1"/>
    <property type="match status" value="1"/>
</dbReference>
<evidence type="ECO:0000256" key="2">
    <source>
        <dbReference type="PROSITE-ProRule" id="PRU00047"/>
    </source>
</evidence>
<evidence type="ECO:0000313" key="8">
    <source>
        <dbReference type="Proteomes" id="UP000682892"/>
    </source>
</evidence>
<evidence type="ECO:0000256" key="1">
    <source>
        <dbReference type="ARBA" id="ARBA00022884"/>
    </source>
</evidence>
<dbReference type="GO" id="GO:0003723">
    <property type="term" value="F:RNA binding"/>
    <property type="evidence" value="ECO:0007669"/>
    <property type="project" value="UniProtKB-UniRule"/>
</dbReference>
<feature type="region of interest" description="Disordered" evidence="4">
    <location>
        <begin position="128"/>
        <end position="189"/>
    </location>
</feature>
<dbReference type="SMART" id="SM00343">
    <property type="entry name" value="ZnF_C2HC"/>
    <property type="match status" value="1"/>
</dbReference>
<accession>A0A1S4FD06</accession>
<dbReference type="AlphaFoldDB" id="A0A1S4FD06"/>
<proteinExistence type="predicted"/>
<dbReference type="Pfam" id="PF00076">
    <property type="entry name" value="RRM_1"/>
    <property type="match status" value="1"/>
</dbReference>
<dbReference type="Gene3D" id="4.10.60.10">
    <property type="entry name" value="Zinc finger, CCHC-type"/>
    <property type="match status" value="1"/>
</dbReference>
<keyword evidence="1 3" id="KW-0694">RNA-binding</keyword>
<dbReference type="EMBL" id="CH477379">
    <property type="protein sequence ID" value="EAT42237.1"/>
    <property type="molecule type" value="Genomic_DNA"/>
</dbReference>
<feature type="compositionally biased region" description="Basic and acidic residues" evidence="4">
    <location>
        <begin position="166"/>
        <end position="176"/>
    </location>
</feature>
<dbReference type="InterPro" id="IPR036875">
    <property type="entry name" value="Znf_CCHC_sf"/>
</dbReference>
<feature type="domain" description="RRM" evidence="5">
    <location>
        <begin position="11"/>
        <end position="89"/>
    </location>
</feature>
<dbReference type="HOGENOM" id="CLU_059455_1_0_1"/>
<reference evidence="7" key="1">
    <citation type="submission" date="2005-10" db="EMBL/GenBank/DDBJ databases">
        <authorList>
            <person name="Loftus B.J."/>
            <person name="Nene V.M."/>
            <person name="Hannick L.I."/>
            <person name="Bidwell S."/>
            <person name="Haas B."/>
            <person name="Amedeo P."/>
            <person name="Orvis J."/>
            <person name="Wortman J.R."/>
            <person name="White O.R."/>
            <person name="Salzberg S."/>
            <person name="Shumway M."/>
            <person name="Koo H."/>
            <person name="Zhao Y."/>
            <person name="Holmes M."/>
            <person name="Miller J."/>
            <person name="Schatz M."/>
            <person name="Pop M."/>
            <person name="Pai G."/>
            <person name="Utterback T."/>
            <person name="Rogers Y.-H."/>
            <person name="Kravitz S."/>
            <person name="Fraser C.M."/>
        </authorList>
    </citation>
    <scope>NUCLEOTIDE SEQUENCE</scope>
    <source>
        <strain evidence="7">Liverpool</strain>
    </source>
</reference>
<dbReference type="Proteomes" id="UP000682892">
    <property type="component" value="Unassembled WGS sequence"/>
</dbReference>
<evidence type="ECO:0000256" key="4">
    <source>
        <dbReference type="SAM" id="MobiDB-lite"/>
    </source>
</evidence>
<dbReference type="SUPFAM" id="SSF54928">
    <property type="entry name" value="RNA-binding domain, RBD"/>
    <property type="match status" value="1"/>
</dbReference>
<dbReference type="KEGG" id="aag:5567610"/>
<dbReference type="Gene3D" id="3.30.70.330">
    <property type="match status" value="1"/>
</dbReference>
<keyword evidence="2" id="KW-0862">Zinc</keyword>
<dbReference type="SUPFAM" id="SSF57756">
    <property type="entry name" value="Retrovirus zinc finger-like domains"/>
    <property type="match status" value="1"/>
</dbReference>
<dbReference type="InterPro" id="IPR001878">
    <property type="entry name" value="Znf_CCHC"/>
</dbReference>
<name>A0A1S4FD06_AEDAE</name>
<dbReference type="InterPro" id="IPR035979">
    <property type="entry name" value="RBD_domain_sf"/>
</dbReference>
<dbReference type="GO" id="GO:0005689">
    <property type="term" value="C:U12-type spliceosomal complex"/>
    <property type="evidence" value="ECO:0007669"/>
    <property type="project" value="InterPro"/>
</dbReference>
<organism evidence="7 8">
    <name type="scientific">Aedes aegypti</name>
    <name type="common">Yellowfever mosquito</name>
    <name type="synonym">Culex aegypti</name>
    <dbReference type="NCBI Taxonomy" id="7159"/>
    <lineage>
        <taxon>Eukaryota</taxon>
        <taxon>Metazoa</taxon>
        <taxon>Ecdysozoa</taxon>
        <taxon>Arthropoda</taxon>
        <taxon>Hexapoda</taxon>
        <taxon>Insecta</taxon>
        <taxon>Pterygota</taxon>
        <taxon>Neoptera</taxon>
        <taxon>Endopterygota</taxon>
        <taxon>Diptera</taxon>
        <taxon>Nematocera</taxon>
        <taxon>Culicoidea</taxon>
        <taxon>Culicidae</taxon>
        <taxon>Culicinae</taxon>
        <taxon>Aedini</taxon>
        <taxon>Aedes</taxon>
        <taxon>Stegomyia</taxon>
    </lineage>
</organism>
<keyword evidence="2" id="KW-0479">Metal-binding</keyword>
<dbReference type="PROSITE" id="PS50102">
    <property type="entry name" value="RRM"/>
    <property type="match status" value="1"/>
</dbReference>
<dbReference type="InterPro" id="IPR012677">
    <property type="entry name" value="Nucleotide-bd_a/b_plait_sf"/>
</dbReference>
<dbReference type="InterPro" id="IPR000504">
    <property type="entry name" value="RRM_dom"/>
</dbReference>
<evidence type="ECO:0000256" key="3">
    <source>
        <dbReference type="PROSITE-ProRule" id="PRU00176"/>
    </source>
</evidence>
<dbReference type="OrthoDB" id="267048at2759"/>
<dbReference type="GO" id="GO:0000398">
    <property type="term" value="P:mRNA splicing, via spliceosome"/>
    <property type="evidence" value="ECO:0007669"/>
    <property type="project" value="InterPro"/>
</dbReference>